<keyword evidence="4" id="KW-0472">Membrane</keyword>
<evidence type="ECO:0000256" key="4">
    <source>
        <dbReference type="SAM" id="Phobius"/>
    </source>
</evidence>
<evidence type="ECO:0000256" key="2">
    <source>
        <dbReference type="ARBA" id="ARBA00023002"/>
    </source>
</evidence>
<name>A0A165LEF6_9APHY</name>
<dbReference type="InterPro" id="IPR021765">
    <property type="entry name" value="UstYa-like"/>
</dbReference>
<evidence type="ECO:0000313" key="6">
    <source>
        <dbReference type="Proteomes" id="UP000076727"/>
    </source>
</evidence>
<sequence length="207" mass="23238">MLSSLVVRFHASLPILSVVLVAFSLSIKLATFLWLHSLESVPIHEYSYVGPDYPSEWPIPVSSVLLPSDASQRFHLSSADGIAEWRAIVPNPHTVHLGPHRQPYTVGMFHSLRCLDVVRAEMVAPRADEAQTMLARHCLNYLRQAVTCRGDLQLEPFLAPEHVRPIDLYGTYVCRDWGAVYDAAEANHVEYESWLRGEGAGMNYTVL</sequence>
<dbReference type="GO" id="GO:0016491">
    <property type="term" value="F:oxidoreductase activity"/>
    <property type="evidence" value="ECO:0007669"/>
    <property type="project" value="UniProtKB-KW"/>
</dbReference>
<keyword evidence="2" id="KW-0560">Oxidoreductase</keyword>
<dbReference type="STRING" id="1314783.A0A165LEF6"/>
<dbReference type="Pfam" id="PF11807">
    <property type="entry name" value="UstYa"/>
    <property type="match status" value="1"/>
</dbReference>
<protein>
    <submittedName>
        <fullName evidence="5">Uncharacterized protein</fullName>
    </submittedName>
</protein>
<organism evidence="5 6">
    <name type="scientific">Daedalea quercina L-15889</name>
    <dbReference type="NCBI Taxonomy" id="1314783"/>
    <lineage>
        <taxon>Eukaryota</taxon>
        <taxon>Fungi</taxon>
        <taxon>Dikarya</taxon>
        <taxon>Basidiomycota</taxon>
        <taxon>Agaricomycotina</taxon>
        <taxon>Agaricomycetes</taxon>
        <taxon>Polyporales</taxon>
        <taxon>Fomitopsis</taxon>
    </lineage>
</organism>
<dbReference type="PANTHER" id="PTHR33365:SF11">
    <property type="entry name" value="TAT PATHWAY SIGNAL SEQUENCE"/>
    <property type="match status" value="1"/>
</dbReference>
<evidence type="ECO:0000313" key="5">
    <source>
        <dbReference type="EMBL" id="KZT64311.1"/>
    </source>
</evidence>
<dbReference type="AlphaFoldDB" id="A0A165LEF6"/>
<keyword evidence="6" id="KW-1185">Reference proteome</keyword>
<dbReference type="Proteomes" id="UP000076727">
    <property type="component" value="Unassembled WGS sequence"/>
</dbReference>
<dbReference type="EMBL" id="KV429133">
    <property type="protein sequence ID" value="KZT64311.1"/>
    <property type="molecule type" value="Genomic_DNA"/>
</dbReference>
<dbReference type="PANTHER" id="PTHR33365">
    <property type="entry name" value="YALI0B05434P"/>
    <property type="match status" value="1"/>
</dbReference>
<evidence type="ECO:0000256" key="3">
    <source>
        <dbReference type="ARBA" id="ARBA00035112"/>
    </source>
</evidence>
<comment type="similarity">
    <text evidence="3">Belongs to the ustYa family.</text>
</comment>
<keyword evidence="4" id="KW-1133">Transmembrane helix</keyword>
<gene>
    <name evidence="5" type="ORF">DAEQUDRAFT_698915</name>
</gene>
<dbReference type="OrthoDB" id="3687641at2759"/>
<comment type="pathway">
    <text evidence="1">Mycotoxin biosynthesis.</text>
</comment>
<dbReference type="GO" id="GO:0043386">
    <property type="term" value="P:mycotoxin biosynthetic process"/>
    <property type="evidence" value="ECO:0007669"/>
    <property type="project" value="InterPro"/>
</dbReference>
<keyword evidence="4" id="KW-0812">Transmembrane</keyword>
<reference evidence="5 6" key="1">
    <citation type="journal article" date="2016" name="Mol. Biol. Evol.">
        <title>Comparative Genomics of Early-Diverging Mushroom-Forming Fungi Provides Insights into the Origins of Lignocellulose Decay Capabilities.</title>
        <authorList>
            <person name="Nagy L.G."/>
            <person name="Riley R."/>
            <person name="Tritt A."/>
            <person name="Adam C."/>
            <person name="Daum C."/>
            <person name="Floudas D."/>
            <person name="Sun H."/>
            <person name="Yadav J.S."/>
            <person name="Pangilinan J."/>
            <person name="Larsson K.H."/>
            <person name="Matsuura K."/>
            <person name="Barry K."/>
            <person name="Labutti K."/>
            <person name="Kuo R."/>
            <person name="Ohm R.A."/>
            <person name="Bhattacharya S.S."/>
            <person name="Shirouzu T."/>
            <person name="Yoshinaga Y."/>
            <person name="Martin F.M."/>
            <person name="Grigoriev I.V."/>
            <person name="Hibbett D.S."/>
        </authorList>
    </citation>
    <scope>NUCLEOTIDE SEQUENCE [LARGE SCALE GENOMIC DNA]</scope>
    <source>
        <strain evidence="5 6">L-15889</strain>
    </source>
</reference>
<evidence type="ECO:0000256" key="1">
    <source>
        <dbReference type="ARBA" id="ARBA00004685"/>
    </source>
</evidence>
<feature type="transmembrane region" description="Helical" evidence="4">
    <location>
        <begin position="12"/>
        <end position="35"/>
    </location>
</feature>
<accession>A0A165LEF6</accession>
<proteinExistence type="inferred from homology"/>